<comment type="caution">
    <text evidence="1">The sequence shown here is derived from an EMBL/GenBank/DDBJ whole genome shotgun (WGS) entry which is preliminary data.</text>
</comment>
<organism evidence="1 2">
    <name type="scientific">Dendryphion nanum</name>
    <dbReference type="NCBI Taxonomy" id="256645"/>
    <lineage>
        <taxon>Eukaryota</taxon>
        <taxon>Fungi</taxon>
        <taxon>Dikarya</taxon>
        <taxon>Ascomycota</taxon>
        <taxon>Pezizomycotina</taxon>
        <taxon>Dothideomycetes</taxon>
        <taxon>Pleosporomycetidae</taxon>
        <taxon>Pleosporales</taxon>
        <taxon>Torulaceae</taxon>
        <taxon>Dendryphion</taxon>
    </lineage>
</organism>
<gene>
    <name evidence="1" type="ORF">B0J11DRAFT_610918</name>
</gene>
<dbReference type="Proteomes" id="UP000700596">
    <property type="component" value="Unassembled WGS sequence"/>
</dbReference>
<dbReference type="AlphaFoldDB" id="A0A9P9EHC6"/>
<dbReference type="InterPro" id="IPR023213">
    <property type="entry name" value="CAT-like_dom_sf"/>
</dbReference>
<evidence type="ECO:0000313" key="2">
    <source>
        <dbReference type="Proteomes" id="UP000700596"/>
    </source>
</evidence>
<dbReference type="Gene3D" id="3.30.559.10">
    <property type="entry name" value="Chloramphenicol acetyltransferase-like domain"/>
    <property type="match status" value="1"/>
</dbReference>
<dbReference type="EMBL" id="JAGMWT010000001">
    <property type="protein sequence ID" value="KAH7139569.1"/>
    <property type="molecule type" value="Genomic_DNA"/>
</dbReference>
<sequence>MKPPGSPSKLNDYLYCDIPQLGLHVVTFTDNTLMTIYWPHICFDAIRQKEILDAWILVMQGREDEIDPPFGTDSDPFIDLGRRLTEPHQLLTCKLGVFSLILYALRQISILFQKLENRMVCVPESFLAQLRATAVRDLSTIPENSTSSLHIYKDTNTGLPFLSKSDVLCAWWTRLLVSHLPTNSSQTISINNVFDFRKTLQADMITHVSSYISTAFSIVSILLPARFILQKPLAYVAAAVVANIIDDAVVPTPCRPKYIQNNQFGFNAPEAFIIIGKGLEGNFWFLGHRSKEQWRRIERILQEEN</sequence>
<reference evidence="1" key="1">
    <citation type="journal article" date="2021" name="Nat. Commun.">
        <title>Genetic determinants of endophytism in the Arabidopsis root mycobiome.</title>
        <authorList>
            <person name="Mesny F."/>
            <person name="Miyauchi S."/>
            <person name="Thiergart T."/>
            <person name="Pickel B."/>
            <person name="Atanasova L."/>
            <person name="Karlsson M."/>
            <person name="Huettel B."/>
            <person name="Barry K.W."/>
            <person name="Haridas S."/>
            <person name="Chen C."/>
            <person name="Bauer D."/>
            <person name="Andreopoulos W."/>
            <person name="Pangilinan J."/>
            <person name="LaButti K."/>
            <person name="Riley R."/>
            <person name="Lipzen A."/>
            <person name="Clum A."/>
            <person name="Drula E."/>
            <person name="Henrissat B."/>
            <person name="Kohler A."/>
            <person name="Grigoriev I.V."/>
            <person name="Martin F.M."/>
            <person name="Hacquard S."/>
        </authorList>
    </citation>
    <scope>NUCLEOTIDE SEQUENCE</scope>
    <source>
        <strain evidence="1">MPI-CAGE-CH-0243</strain>
    </source>
</reference>
<protein>
    <submittedName>
        <fullName evidence="1">Uncharacterized protein</fullName>
    </submittedName>
</protein>
<name>A0A9P9EHC6_9PLEO</name>
<dbReference type="OrthoDB" id="21502at2759"/>
<accession>A0A9P9EHC6</accession>
<evidence type="ECO:0000313" key="1">
    <source>
        <dbReference type="EMBL" id="KAH7139569.1"/>
    </source>
</evidence>
<keyword evidence="2" id="KW-1185">Reference proteome</keyword>
<proteinExistence type="predicted"/>